<proteinExistence type="predicted"/>
<evidence type="ECO:0000313" key="3">
    <source>
        <dbReference type="Proteomes" id="UP001501337"/>
    </source>
</evidence>
<reference evidence="3" key="1">
    <citation type="journal article" date="2019" name="Int. J. Syst. Evol. Microbiol.">
        <title>The Global Catalogue of Microorganisms (GCM) 10K type strain sequencing project: providing services to taxonomists for standard genome sequencing and annotation.</title>
        <authorList>
            <consortium name="The Broad Institute Genomics Platform"/>
            <consortium name="The Broad Institute Genome Sequencing Center for Infectious Disease"/>
            <person name="Wu L."/>
            <person name="Ma J."/>
        </authorList>
    </citation>
    <scope>NUCLEOTIDE SEQUENCE [LARGE SCALE GENOMIC DNA]</scope>
    <source>
        <strain evidence="3">JCM 17555</strain>
    </source>
</reference>
<evidence type="ECO:0000256" key="1">
    <source>
        <dbReference type="SAM" id="MobiDB-lite"/>
    </source>
</evidence>
<feature type="region of interest" description="Disordered" evidence="1">
    <location>
        <begin position="70"/>
        <end position="127"/>
    </location>
</feature>
<accession>A0ABP7NYU2</accession>
<feature type="compositionally biased region" description="Low complexity" evidence="1">
    <location>
        <begin position="103"/>
        <end position="123"/>
    </location>
</feature>
<gene>
    <name evidence="2" type="ORF">GCM10022278_14260</name>
</gene>
<feature type="compositionally biased region" description="Low complexity" evidence="1">
    <location>
        <begin position="73"/>
        <end position="87"/>
    </location>
</feature>
<name>A0ABP7NYU2_9GAMM</name>
<feature type="compositionally biased region" description="Pro residues" evidence="1">
    <location>
        <begin position="88"/>
        <end position="102"/>
    </location>
</feature>
<sequence length="289" mass="30947">MLAGAMMVGPLLASANDTCLDAARTELERAYCRVVKGGEGAGLPSFEDFRRNDVLVQALLLKRPAERLGLTLPGRSSTPSVPPGSVTAPPPMPALPKPPPLAPASASMSSTSRATSPATSPAANAGMDECRLTGQGDVITCANSRYVLAANKQNSALVRGVLEDANRLDLPSYRGPRSDNDAVIRYLSDVYAIYVQKMLGIGLGAATLSFTEFHHAFHTTESAGVDFARRSEETFQLLKADRKTMAVQTRLHDKLPDSIDACMDISSEIIVCDDVGTNWVFIRSPNEIR</sequence>
<evidence type="ECO:0000313" key="2">
    <source>
        <dbReference type="EMBL" id="GAA3956857.1"/>
    </source>
</evidence>
<comment type="caution">
    <text evidence="2">The sequence shown here is derived from an EMBL/GenBank/DDBJ whole genome shotgun (WGS) entry which is preliminary data.</text>
</comment>
<organism evidence="2 3">
    <name type="scientific">Allohahella marinimesophila</name>
    <dbReference type="NCBI Taxonomy" id="1054972"/>
    <lineage>
        <taxon>Bacteria</taxon>
        <taxon>Pseudomonadati</taxon>
        <taxon>Pseudomonadota</taxon>
        <taxon>Gammaproteobacteria</taxon>
        <taxon>Oceanospirillales</taxon>
        <taxon>Hahellaceae</taxon>
        <taxon>Allohahella</taxon>
    </lineage>
</organism>
<dbReference type="EMBL" id="BAABBO010000007">
    <property type="protein sequence ID" value="GAA3956857.1"/>
    <property type="molecule type" value="Genomic_DNA"/>
</dbReference>
<keyword evidence="3" id="KW-1185">Reference proteome</keyword>
<protein>
    <submittedName>
        <fullName evidence="2">Uncharacterized protein</fullName>
    </submittedName>
</protein>
<dbReference type="Proteomes" id="UP001501337">
    <property type="component" value="Unassembled WGS sequence"/>
</dbReference>
<dbReference type="RefSeq" id="WP_344804747.1">
    <property type="nucleotide sequence ID" value="NZ_BAABBO010000007.1"/>
</dbReference>